<protein>
    <submittedName>
        <fullName evidence="8">Uncharacterized protein</fullName>
    </submittedName>
</protein>
<feature type="repeat" description="ANK" evidence="3">
    <location>
        <begin position="2030"/>
        <end position="2062"/>
    </location>
</feature>
<accession>Q2GSN7</accession>
<feature type="repeat" description="ANK" evidence="3">
    <location>
        <begin position="1434"/>
        <end position="1466"/>
    </location>
</feature>
<evidence type="ECO:0000313" key="9">
    <source>
        <dbReference type="Proteomes" id="UP000001056"/>
    </source>
</evidence>
<evidence type="ECO:0000256" key="3">
    <source>
        <dbReference type="PROSITE-ProRule" id="PRU00023"/>
    </source>
</evidence>
<feature type="domain" description="Amine oxidase" evidence="5">
    <location>
        <begin position="120"/>
        <end position="396"/>
    </location>
</feature>
<feature type="repeat" description="ANK" evidence="3">
    <location>
        <begin position="1883"/>
        <end position="1915"/>
    </location>
</feature>
<evidence type="ECO:0000259" key="6">
    <source>
        <dbReference type="Pfam" id="PF22939"/>
    </source>
</evidence>
<dbReference type="PROSITE" id="PS50088">
    <property type="entry name" value="ANK_REPEAT"/>
    <property type="match status" value="9"/>
</dbReference>
<feature type="repeat" description="ANK" evidence="3">
    <location>
        <begin position="2084"/>
        <end position="2112"/>
    </location>
</feature>
<dbReference type="Pfam" id="PF22939">
    <property type="entry name" value="WHD_GPIID"/>
    <property type="match status" value="1"/>
</dbReference>
<dbReference type="Gene3D" id="1.10.405.10">
    <property type="entry name" value="Guanine Nucleotide Dissociation Inhibitor, domain 1"/>
    <property type="match status" value="1"/>
</dbReference>
<feature type="repeat" description="ANK" evidence="3">
    <location>
        <begin position="1467"/>
        <end position="1499"/>
    </location>
</feature>
<dbReference type="Gene3D" id="1.10.10.1620">
    <property type="match status" value="1"/>
</dbReference>
<dbReference type="Gene3D" id="1.25.40.20">
    <property type="entry name" value="Ankyrin repeat-containing domain"/>
    <property type="match status" value="6"/>
</dbReference>
<feature type="domain" description="Nephrocystin 3-like N-terminal" evidence="7">
    <location>
        <begin position="731"/>
        <end position="887"/>
    </location>
</feature>
<dbReference type="GO" id="GO:0016491">
    <property type="term" value="F:oxidoreductase activity"/>
    <property type="evidence" value="ECO:0007669"/>
    <property type="project" value="InterPro"/>
</dbReference>
<dbReference type="Pfam" id="PF24883">
    <property type="entry name" value="NPHP3_N"/>
    <property type="match status" value="1"/>
</dbReference>
<dbReference type="InterPro" id="IPR054471">
    <property type="entry name" value="GPIID_WHD"/>
</dbReference>
<feature type="repeat" description="ANK" evidence="3">
    <location>
        <begin position="1211"/>
        <end position="1243"/>
    </location>
</feature>
<dbReference type="Pfam" id="PF01593">
    <property type="entry name" value="Amino_oxidase"/>
    <property type="match status" value="2"/>
</dbReference>
<dbReference type="Pfam" id="PF13637">
    <property type="entry name" value="Ank_4"/>
    <property type="match status" value="1"/>
</dbReference>
<dbReference type="RefSeq" id="XP_001226944.1">
    <property type="nucleotide sequence ID" value="XM_001226943.1"/>
</dbReference>
<dbReference type="VEuPathDB" id="FungiDB:CHGG_09017"/>
<dbReference type="InterPro" id="IPR051165">
    <property type="entry name" value="Multifunctional_ANK_Repeat"/>
</dbReference>
<dbReference type="SUPFAM" id="SSF48403">
    <property type="entry name" value="Ankyrin repeat"/>
    <property type="match status" value="4"/>
</dbReference>
<evidence type="ECO:0000313" key="8">
    <source>
        <dbReference type="EMBL" id="EAQ85003.1"/>
    </source>
</evidence>
<evidence type="ECO:0000256" key="4">
    <source>
        <dbReference type="SAM" id="MobiDB-lite"/>
    </source>
</evidence>
<feature type="compositionally biased region" description="Basic and acidic residues" evidence="4">
    <location>
        <begin position="1"/>
        <end position="18"/>
    </location>
</feature>
<evidence type="ECO:0000259" key="5">
    <source>
        <dbReference type="Pfam" id="PF01593"/>
    </source>
</evidence>
<dbReference type="Pfam" id="PF12796">
    <property type="entry name" value="Ank_2"/>
    <property type="match status" value="5"/>
</dbReference>
<dbReference type="SUPFAM" id="SSF51905">
    <property type="entry name" value="FAD/NAD(P)-binding domain"/>
    <property type="match status" value="1"/>
</dbReference>
<keyword evidence="9" id="KW-1185">Reference proteome</keyword>
<feature type="repeat" description="ANK" evidence="3">
    <location>
        <begin position="1244"/>
        <end position="1270"/>
    </location>
</feature>
<dbReference type="InParanoid" id="Q2GSN7"/>
<feature type="domain" description="Amine oxidase" evidence="5">
    <location>
        <begin position="397"/>
        <end position="552"/>
    </location>
</feature>
<evidence type="ECO:0000256" key="2">
    <source>
        <dbReference type="ARBA" id="ARBA00023043"/>
    </source>
</evidence>
<dbReference type="Gene3D" id="3.50.50.60">
    <property type="entry name" value="FAD/NAD(P)-binding domain"/>
    <property type="match status" value="1"/>
</dbReference>
<dbReference type="EMBL" id="CH408034">
    <property type="protein sequence ID" value="EAQ85003.1"/>
    <property type="molecule type" value="Genomic_DNA"/>
</dbReference>
<dbReference type="STRING" id="306901.Q2GSN7"/>
<proteinExistence type="predicted"/>
<dbReference type="InterPro" id="IPR027417">
    <property type="entry name" value="P-loop_NTPase"/>
</dbReference>
<dbReference type="Gene3D" id="3.90.660.10">
    <property type="match status" value="1"/>
</dbReference>
<feature type="repeat" description="ANK" evidence="3">
    <location>
        <begin position="1559"/>
        <end position="1591"/>
    </location>
</feature>
<dbReference type="Proteomes" id="UP000001056">
    <property type="component" value="Unassembled WGS sequence"/>
</dbReference>
<dbReference type="Pfam" id="PF00023">
    <property type="entry name" value="Ank"/>
    <property type="match status" value="1"/>
</dbReference>
<dbReference type="HOGENOM" id="CLU_231356_0_0_1"/>
<dbReference type="InterPro" id="IPR002937">
    <property type="entry name" value="Amino_oxidase"/>
</dbReference>
<name>Q2GSN7_CHAGB</name>
<keyword evidence="1" id="KW-0677">Repeat</keyword>
<evidence type="ECO:0000256" key="1">
    <source>
        <dbReference type="ARBA" id="ARBA00022737"/>
    </source>
</evidence>
<feature type="domain" description="GPI inositol-deacylase winged helix" evidence="6">
    <location>
        <begin position="995"/>
        <end position="1078"/>
    </location>
</feature>
<dbReference type="InterPro" id="IPR002110">
    <property type="entry name" value="Ankyrin_rpt"/>
</dbReference>
<reference evidence="9" key="1">
    <citation type="journal article" date="2015" name="Genome Announc.">
        <title>Draft genome sequence of the cellulolytic fungus Chaetomium globosum.</title>
        <authorList>
            <person name="Cuomo C.A."/>
            <person name="Untereiner W.A."/>
            <person name="Ma L.-J."/>
            <person name="Grabherr M."/>
            <person name="Birren B.W."/>
        </authorList>
    </citation>
    <scope>NUCLEOTIDE SEQUENCE [LARGE SCALE GENOMIC DNA]</scope>
    <source>
        <strain evidence="9">ATCC 6205 / CBS 148.51 / DSM 1962 / NBRC 6347 / NRRL 1970</strain>
    </source>
</reference>
<sequence>MAFHCHPDDSHIREHTPKDVASPTTAPLLNFLLKFIKSETRSRDAEQNIPHRGLLLGNKGAPVASDNSKAISAEPVPAKAAKRKIPDEDVQNKVYMEIINGPGLPRVPAGTSVTIVGGGMSGLVAGYELKRAGFDVRILEASSRVGGRVVTFRDPLFAPGLHCAGIPRDHSLLRAYINKFNIDSSLPFEMKNKFIYLSDYHGGDKLTYDEFNRLLRSSDPELLAVLPRPETKRASEGDIDFKTQRAFQAITDRYDRYTFRSYLQEVAGWSNDAIRLYDLGNAHVVYENSFIESWKDPSLSSNEQGENAGMQQLQHGMDQVPKAFISADGGNESLAENITYGARVTHIAHIDPPDQLGQVRVDYETTGNNTYSITSDYVILTVPYTAQRTITKSKPFSHQQGTDGGLVNDLPIRYTMFSVTENNTQTQGTDRGVIMAAYTFQQDATILSSMPESRRIRTAAENLDRMFPEANSLKLLEGGTSQAFPADELAGGSAFCYFGPGQKSQYLATMCEPDWAYPADSQNYRVFLAGEHASYTHGWIHGAIEAALRLATLLDIEGWSASSFVFRVVSLEKLNLNPGLRHPVSPITMEAVGLAASIASLVQIAASIAKLTYSYGTEVANARETRKRYVQEVSAFISVLLRSEQALLDSEASGLTQKRPISLSDNIIKSCYRELKVLLNDKSMGLKSLRDSSVVTYKKLEQVALDQEKQQLLMLLGNNEYSRAKPEACPGTGLWLLRSEEFKSWCGQQGGLLWCSGAPGVGKSLLASIVIDHLQEQRGGMPSSIAYYFCEFSSRNTQTPLAILQSLLRQLVEQAGEDVVTKMSTVISDPIKRAKEEDVCKILAEACSLHPSYLIIDAPDELEYPRRLLSYVQSIVDSKARVMIMSRDMPEMRRFPQLTRIKVASELEDIDKYLKAQFEHHELLEDEDPSESDRLISTIVSKSGDIFLLAKLLADNVLEQQTLRQMRNVAETFPDSLEAAYDATLKRIDAQPKVKRTLARRLLAWVTRSMRRLRIEEVIEAFAVEDNTDEIAADNRLDAGRLLNSCYGILSVSKDDNTVGFIHTTAHEFFTRVSSDSDAHADMAHTCLLYLNLRPLREETFDSAARLFKQLESMPFLSYAASYWGSHVTTREAERISQGRIMTLLKNRRARCNAFQASNFPKYLPEDLVEPVFSSIPTGQVPLHISAYWNLQDTTLQLLQEDADASAPDSQKWTPLHWACYRGHLDVAAILLRHHVKFDAADSQGWTPLFWAAFHGHAKVVCLLLDHGANHLHRSVLGWTALHWAVSKRHYEAVEAILRHHKSSNWAKPCPSTLLKDLTYQDAVNRRVNAVEIAASIGDTKIFDALTNCLEIDRSISDDLSFNKIWSAEKFDNPISNPWRTRMKAKRYVANPLGDDVKDTREWKSKLLLSAIKDKKMDIAKLLVHNGADVNYFKKATPLHAAVLCREPEFCRQLIGMGARLETVDERGFAPLHHAVLNGDIDVVRVLLHNGSNANARATEPAPEARLSYYSILHGNSATPLILIFDFLSLGYEPRKELALQLAVLLIQHGADVNLTDKEGRTVLHYAIVNPYGPLIECLLKAGARSDLQDMDGWTPFHDLAAAGHVTEYGDEWLRQLLSKLIESSSDQNADRILNLEARGKRYYQYQRRERQGQPSGGINTAPTPTTNPVTLTLENAQWDIFGVFQELGGRIPLSQDLSCSLHLAIRDMKPDMVVTLLGHGAIPRAHSILDLVKSLTDALTSGKPDAVMTERFLLVLRSLNLANVEADALDEISDSAWSSFGRYLLGDKDEGMRMTALLQAARNVDNEAVIEALLQSGANPMLTSGGSFNSIVTSAVHARTDSLRVLIRHIGAASELSHLSSDYEKLCCHLSREGNINATTQTGKTVLHLAARAGNHELVSRLLEYGADANAPDKRNLTPVHHAAMSGNLETLKLLCPLKNGNHMHSPGPSTTQHLQIDLDLPAQWSQPILRDAVVERRVDIARYLIQLGANSARAGQRPELCVAAEKGYDDMVTALLEAGVDANSPDAYGWTALHYAAHEGSEAVARALLLRGASTSATTRCWGSGDLELERVDRDDPWRAQPLHVAAISGKPGVVRLLLQHGADVHARVAGGDHYGPTALHMALHVGEIGLSAEEFGNEYLQVAQALVEAGADVSGVADRFTVEHVLKFKGYEDLWDKLRVGILTR</sequence>
<feature type="repeat" description="ANK" evidence="3">
    <location>
        <begin position="1178"/>
        <end position="1210"/>
    </location>
</feature>
<dbReference type="PRINTS" id="PR01415">
    <property type="entry name" value="ANKYRIN"/>
</dbReference>
<dbReference type="InterPro" id="IPR056884">
    <property type="entry name" value="NPHP3-like_N"/>
</dbReference>
<dbReference type="PANTHER" id="PTHR24123:SF33">
    <property type="entry name" value="PROTEIN HOS4"/>
    <property type="match status" value="1"/>
</dbReference>
<dbReference type="SMART" id="SM00248">
    <property type="entry name" value="ANK"/>
    <property type="match status" value="19"/>
</dbReference>
<dbReference type="eggNOG" id="KOG2319">
    <property type="taxonomic scope" value="Eukaryota"/>
</dbReference>
<dbReference type="SUPFAM" id="SSF52540">
    <property type="entry name" value="P-loop containing nucleoside triphosphate hydrolases"/>
    <property type="match status" value="1"/>
</dbReference>
<dbReference type="OMA" id="CLRYMCL"/>
<dbReference type="PANTHER" id="PTHR24123">
    <property type="entry name" value="ANKYRIN REPEAT-CONTAINING"/>
    <property type="match status" value="1"/>
</dbReference>
<feature type="region of interest" description="Disordered" evidence="4">
    <location>
        <begin position="1"/>
        <end position="23"/>
    </location>
</feature>
<dbReference type="PROSITE" id="PS50297">
    <property type="entry name" value="ANK_REP_REGION"/>
    <property type="match status" value="7"/>
</dbReference>
<keyword evidence="2 3" id="KW-0040">ANK repeat</keyword>
<dbReference type="Gene3D" id="3.40.50.300">
    <property type="entry name" value="P-loop containing nucleotide triphosphate hydrolases"/>
    <property type="match status" value="1"/>
</dbReference>
<dbReference type="eggNOG" id="KOG4177">
    <property type="taxonomic scope" value="Eukaryota"/>
</dbReference>
<dbReference type="InterPro" id="IPR036188">
    <property type="entry name" value="FAD/NAD-bd_sf"/>
</dbReference>
<organism evidence="8 9">
    <name type="scientific">Chaetomium globosum (strain ATCC 6205 / CBS 148.51 / DSM 1962 / NBRC 6347 / NRRL 1970)</name>
    <name type="common">Soil fungus</name>
    <dbReference type="NCBI Taxonomy" id="306901"/>
    <lineage>
        <taxon>Eukaryota</taxon>
        <taxon>Fungi</taxon>
        <taxon>Dikarya</taxon>
        <taxon>Ascomycota</taxon>
        <taxon>Pezizomycotina</taxon>
        <taxon>Sordariomycetes</taxon>
        <taxon>Sordariomycetidae</taxon>
        <taxon>Sordariales</taxon>
        <taxon>Chaetomiaceae</taxon>
        <taxon>Chaetomium</taxon>
    </lineage>
</organism>
<dbReference type="OrthoDB" id="7777654at2759"/>
<evidence type="ECO:0000259" key="7">
    <source>
        <dbReference type="Pfam" id="PF24883"/>
    </source>
</evidence>
<gene>
    <name evidence="8" type="ORF">CHGG_09017</name>
</gene>
<dbReference type="InterPro" id="IPR036770">
    <property type="entry name" value="Ankyrin_rpt-contain_sf"/>
</dbReference>
<dbReference type="GeneID" id="4394993"/>
<dbReference type="SUPFAM" id="SSF54373">
    <property type="entry name" value="FAD-linked reductases, C-terminal domain"/>
    <property type="match status" value="1"/>
</dbReference>